<sequence>MNADKQQSNPLNQLRHQQPDALIDEWNQICQNDRERALTWINDPKLEFPVLYMLREQLETRDEDLDPRARIALAQIRNVLQGADIGVTKVASFATQHDEVVGAMHWMLNTGWKNIVSTDFTQVIDQTAINFLHTYHENWLKEMVDLVLYRYKNKSQRHYLICAMWETADPICLVYLSNYLLSDQSVESNYARRTLAFIPEVRHALDNQSAMLAFETWYEENAHFLVYTGETNDAVPGGRPYRIHYSAKYLGKIVSPRSGEPIQVLLSNEKKNYFEFIKLPIRLQISLSAYSSLLRKQQPKIWRGWVVQPIKEQLQSISTPAHGRYNL</sequence>
<protein>
    <recommendedName>
        <fullName evidence="3">EH_Signature domain-containing protein</fullName>
    </recommendedName>
</protein>
<dbReference type="EMBL" id="FOOY01000003">
    <property type="protein sequence ID" value="SFF98603.1"/>
    <property type="molecule type" value="Genomic_DNA"/>
</dbReference>
<accession>A0A1I2N4P4</accession>
<evidence type="ECO:0000313" key="2">
    <source>
        <dbReference type="Proteomes" id="UP000198752"/>
    </source>
</evidence>
<dbReference type="OrthoDB" id="1845039at2"/>
<organism evidence="1 2">
    <name type="scientific">Sporolactobacillus nakayamae</name>
    <dbReference type="NCBI Taxonomy" id="269670"/>
    <lineage>
        <taxon>Bacteria</taxon>
        <taxon>Bacillati</taxon>
        <taxon>Bacillota</taxon>
        <taxon>Bacilli</taxon>
        <taxon>Bacillales</taxon>
        <taxon>Sporolactobacillaceae</taxon>
        <taxon>Sporolactobacillus</taxon>
    </lineage>
</organism>
<name>A0A1I2N4P4_9BACL</name>
<dbReference type="STRING" id="269670.SAMN02982927_00282"/>
<evidence type="ECO:0008006" key="3">
    <source>
        <dbReference type="Google" id="ProtNLM"/>
    </source>
</evidence>
<dbReference type="Proteomes" id="UP000198752">
    <property type="component" value="Unassembled WGS sequence"/>
</dbReference>
<keyword evidence="2" id="KW-1185">Reference proteome</keyword>
<reference evidence="2" key="1">
    <citation type="submission" date="2016-10" db="EMBL/GenBank/DDBJ databases">
        <authorList>
            <person name="Varghese N."/>
            <person name="Submissions S."/>
        </authorList>
    </citation>
    <scope>NUCLEOTIDE SEQUENCE [LARGE SCALE GENOMIC DNA]</scope>
    <source>
        <strain evidence="2">ATCC 700379</strain>
    </source>
</reference>
<dbReference type="RefSeq" id="WP_093669315.1">
    <property type="nucleotide sequence ID" value="NZ_FOOY01000003.1"/>
</dbReference>
<evidence type="ECO:0000313" key="1">
    <source>
        <dbReference type="EMBL" id="SFF98603.1"/>
    </source>
</evidence>
<dbReference type="AlphaFoldDB" id="A0A1I2N4P4"/>
<proteinExistence type="predicted"/>
<gene>
    <name evidence="1" type="ORF">SAMN02982927_00282</name>
</gene>